<keyword evidence="1 5" id="KW-0489">Methyltransferase</keyword>
<keyword evidence="3 5" id="KW-0949">S-adenosyl-L-methionine</keyword>
<protein>
    <submittedName>
        <fullName evidence="7">RsmB/NOP family class I SAM-dependent RNA methyltransferase</fullName>
        <ecNumber evidence="7">2.1.1.-</ecNumber>
    </submittedName>
</protein>
<evidence type="ECO:0000256" key="3">
    <source>
        <dbReference type="ARBA" id="ARBA00022691"/>
    </source>
</evidence>
<evidence type="ECO:0000256" key="2">
    <source>
        <dbReference type="ARBA" id="ARBA00022679"/>
    </source>
</evidence>
<evidence type="ECO:0000256" key="1">
    <source>
        <dbReference type="ARBA" id="ARBA00022603"/>
    </source>
</evidence>
<feature type="active site" description="Nucleophile" evidence="5">
    <location>
        <position position="335"/>
    </location>
</feature>
<keyword evidence="2 5" id="KW-0808">Transferase</keyword>
<dbReference type="InterPro" id="IPR001678">
    <property type="entry name" value="MeTrfase_RsmB-F_NOP2_dom"/>
</dbReference>
<evidence type="ECO:0000259" key="6">
    <source>
        <dbReference type="PROSITE" id="PS51686"/>
    </source>
</evidence>
<dbReference type="EC" id="2.1.1.-" evidence="7"/>
<comment type="caution">
    <text evidence="7">The sequence shown here is derived from an EMBL/GenBank/DDBJ whole genome shotgun (WGS) entry which is preliminary data.</text>
</comment>
<accession>A0ABU3Q2V2</accession>
<dbReference type="EMBL" id="JAVUPU010000001">
    <property type="protein sequence ID" value="MDT9597731.1"/>
    <property type="molecule type" value="Genomic_DNA"/>
</dbReference>
<evidence type="ECO:0000256" key="4">
    <source>
        <dbReference type="ARBA" id="ARBA00022884"/>
    </source>
</evidence>
<evidence type="ECO:0000313" key="8">
    <source>
        <dbReference type="Proteomes" id="UP001259572"/>
    </source>
</evidence>
<dbReference type="SUPFAM" id="SSF53335">
    <property type="entry name" value="S-adenosyl-L-methionine-dependent methyltransferases"/>
    <property type="match status" value="1"/>
</dbReference>
<dbReference type="InterPro" id="IPR023267">
    <property type="entry name" value="RCMT"/>
</dbReference>
<dbReference type="Gene3D" id="3.40.50.150">
    <property type="entry name" value="Vaccinia Virus protein VP39"/>
    <property type="match status" value="1"/>
</dbReference>
<reference evidence="7 8" key="1">
    <citation type="submission" date="2023-05" db="EMBL/GenBank/DDBJ databases">
        <authorList>
            <person name="Guo Y."/>
        </authorList>
    </citation>
    <scope>NUCLEOTIDE SEQUENCE [LARGE SCALE GENOMIC DNA]</scope>
    <source>
        <strain evidence="7 8">GR2756</strain>
    </source>
</reference>
<dbReference type="PROSITE" id="PS51686">
    <property type="entry name" value="SAM_MT_RSMB_NOP"/>
    <property type="match status" value="1"/>
</dbReference>
<keyword evidence="8" id="KW-1185">Reference proteome</keyword>
<dbReference type="InterPro" id="IPR049560">
    <property type="entry name" value="MeTrfase_RsmB-F_NOP2_cat"/>
</dbReference>
<dbReference type="InterPro" id="IPR029063">
    <property type="entry name" value="SAM-dependent_MTases_sf"/>
</dbReference>
<feature type="binding site" evidence="5">
    <location>
        <position position="282"/>
    </location>
    <ligand>
        <name>S-adenosyl-L-methionine</name>
        <dbReference type="ChEBI" id="CHEBI:59789"/>
    </ligand>
</feature>
<dbReference type="CDD" id="cd02440">
    <property type="entry name" value="AdoMet_MTases"/>
    <property type="match status" value="1"/>
</dbReference>
<feature type="binding site" evidence="5">
    <location>
        <position position="261"/>
    </location>
    <ligand>
        <name>S-adenosyl-L-methionine</name>
        <dbReference type="ChEBI" id="CHEBI:59789"/>
    </ligand>
</feature>
<dbReference type="RefSeq" id="WP_315723173.1">
    <property type="nucleotide sequence ID" value="NZ_JAVUPU010000001.1"/>
</dbReference>
<dbReference type="Pfam" id="PF01189">
    <property type="entry name" value="Methyltr_RsmB-F"/>
    <property type="match status" value="1"/>
</dbReference>
<gene>
    <name evidence="7" type="ORF">RQX22_02050</name>
</gene>
<dbReference type="PANTHER" id="PTHR22807">
    <property type="entry name" value="NOP2 YEAST -RELATED NOL1/NOP2/FMU SUN DOMAIN-CONTAINING"/>
    <property type="match status" value="1"/>
</dbReference>
<dbReference type="PRINTS" id="PR02008">
    <property type="entry name" value="RCMTFAMILY"/>
</dbReference>
<feature type="domain" description="SAM-dependent MTase RsmB/NOP-type" evidence="6">
    <location>
        <begin position="111"/>
        <end position="393"/>
    </location>
</feature>
<dbReference type="PANTHER" id="PTHR22807:SF53">
    <property type="entry name" value="RIBOSOMAL RNA SMALL SUBUNIT METHYLTRANSFERASE B-RELATED"/>
    <property type="match status" value="1"/>
</dbReference>
<evidence type="ECO:0000313" key="7">
    <source>
        <dbReference type="EMBL" id="MDT9597731.1"/>
    </source>
</evidence>
<name>A0ABU3Q2V2_9SPHN</name>
<feature type="binding site" evidence="5">
    <location>
        <position position="234"/>
    </location>
    <ligand>
        <name>S-adenosyl-L-methionine</name>
        <dbReference type="ChEBI" id="CHEBI:59789"/>
    </ligand>
</feature>
<dbReference type="GO" id="GO:0032259">
    <property type="term" value="P:methylation"/>
    <property type="evidence" value="ECO:0007669"/>
    <property type="project" value="UniProtKB-KW"/>
</dbReference>
<evidence type="ECO:0000256" key="5">
    <source>
        <dbReference type="PROSITE-ProRule" id="PRU01023"/>
    </source>
</evidence>
<keyword evidence="4 5" id="KW-0694">RNA-binding</keyword>
<sequence length="394" mass="42200">MRPAARTQAAIELLDEIIAAARDAGPAADKIIARYFKDRRYAGSKDRRFIRDLVYRAIRRSGDRPESGRQALLGLAEEHDDILTLFDASPHGPATITVGEKGAEQSAAPGWLAGRFDPLVDDAELAALLARAPLDLRVNRLKGGRPEALAAFPEAVTTSLSPLGLRLPEGSPIEDSEAWRSGLVEVQDEGSQLLSLACGAAPGNLVVDLCAGAGGKTLALAAEMENQGRILASDVDRSRLSRLPVRLERAGVKIVEARLFDPGREREASADLVGQADLVLIDAPCSGTGTWRRNPETRWRLTPDRLQRLVALQARLLDLATDLVRPGGYLVYAVCSVLDEEGRGQAEAFSCRRSSWVSGPVPIAGGRGAGPGRLLTPGHDGTDGFFVARWQAPC</sequence>
<proteinExistence type="inferred from homology"/>
<comment type="caution">
    <text evidence="5">Lacks conserved residue(s) required for the propagation of feature annotation.</text>
</comment>
<dbReference type="Proteomes" id="UP001259572">
    <property type="component" value="Unassembled WGS sequence"/>
</dbReference>
<organism evidence="7 8">
    <name type="scientific">Sphingosinicella rhizophila</name>
    <dbReference type="NCBI Taxonomy" id="3050082"/>
    <lineage>
        <taxon>Bacteria</taxon>
        <taxon>Pseudomonadati</taxon>
        <taxon>Pseudomonadota</taxon>
        <taxon>Alphaproteobacteria</taxon>
        <taxon>Sphingomonadales</taxon>
        <taxon>Sphingosinicellaceae</taxon>
        <taxon>Sphingosinicella</taxon>
    </lineage>
</organism>
<dbReference type="GO" id="GO:0008168">
    <property type="term" value="F:methyltransferase activity"/>
    <property type="evidence" value="ECO:0007669"/>
    <property type="project" value="UniProtKB-KW"/>
</dbReference>
<comment type="similarity">
    <text evidence="5">Belongs to the class I-like SAM-binding methyltransferase superfamily. RsmB/NOP family.</text>
</comment>